<evidence type="ECO:0000256" key="4">
    <source>
        <dbReference type="ARBA" id="ARBA00022692"/>
    </source>
</evidence>
<dbReference type="GO" id="GO:0044718">
    <property type="term" value="P:siderophore transmembrane transport"/>
    <property type="evidence" value="ECO:0007669"/>
    <property type="project" value="TreeGrafter"/>
</dbReference>
<organism evidence="8 9">
    <name type="scientific">Phocaeicola dorei</name>
    <dbReference type="NCBI Taxonomy" id="357276"/>
    <lineage>
        <taxon>Bacteria</taxon>
        <taxon>Pseudomonadati</taxon>
        <taxon>Bacteroidota</taxon>
        <taxon>Bacteroidia</taxon>
        <taxon>Bacteroidales</taxon>
        <taxon>Bacteroidaceae</taxon>
        <taxon>Phocaeicola</taxon>
    </lineage>
</organism>
<keyword evidence="7" id="KW-0998">Cell outer membrane</keyword>
<protein>
    <submittedName>
        <fullName evidence="8">Uncharacterized protein</fullName>
    </submittedName>
</protein>
<name>A0A858XM61_9BACT</name>
<dbReference type="Proteomes" id="UP000500949">
    <property type="component" value="Chromosome"/>
</dbReference>
<keyword evidence="3" id="KW-1134">Transmembrane beta strand</keyword>
<dbReference type="AlphaFoldDB" id="A0A858XM61"/>
<evidence type="ECO:0000256" key="2">
    <source>
        <dbReference type="ARBA" id="ARBA00022448"/>
    </source>
</evidence>
<keyword evidence="2" id="KW-0813">Transport</keyword>
<dbReference type="EMBL" id="CP046176">
    <property type="protein sequence ID" value="QJR76600.1"/>
    <property type="molecule type" value="Genomic_DNA"/>
</dbReference>
<dbReference type="PANTHER" id="PTHR30069:SF29">
    <property type="entry name" value="HEMOGLOBIN AND HEMOGLOBIN-HAPTOGLOBIN-BINDING PROTEIN 1-RELATED"/>
    <property type="match status" value="1"/>
</dbReference>
<evidence type="ECO:0000256" key="1">
    <source>
        <dbReference type="ARBA" id="ARBA00004571"/>
    </source>
</evidence>
<evidence type="ECO:0000256" key="3">
    <source>
        <dbReference type="ARBA" id="ARBA00022452"/>
    </source>
</evidence>
<evidence type="ECO:0000313" key="9">
    <source>
        <dbReference type="Proteomes" id="UP000500949"/>
    </source>
</evidence>
<dbReference type="Gene3D" id="2.40.170.20">
    <property type="entry name" value="TonB-dependent receptor, beta-barrel domain"/>
    <property type="match status" value="1"/>
</dbReference>
<keyword evidence="5" id="KW-0732">Signal</keyword>
<dbReference type="InterPro" id="IPR039426">
    <property type="entry name" value="TonB-dep_rcpt-like"/>
</dbReference>
<evidence type="ECO:0000256" key="5">
    <source>
        <dbReference type="ARBA" id="ARBA00022729"/>
    </source>
</evidence>
<dbReference type="GeneID" id="93446895"/>
<keyword evidence="6" id="KW-0472">Membrane</keyword>
<dbReference type="InterPro" id="IPR036942">
    <property type="entry name" value="Beta-barrel_TonB_sf"/>
</dbReference>
<gene>
    <name evidence="8" type="ORF">GKD17_09430</name>
</gene>
<dbReference type="PROSITE" id="PS51257">
    <property type="entry name" value="PROKAR_LIPOPROTEIN"/>
    <property type="match status" value="1"/>
</dbReference>
<dbReference type="GO" id="GO:0009279">
    <property type="term" value="C:cell outer membrane"/>
    <property type="evidence" value="ECO:0007669"/>
    <property type="project" value="UniProtKB-SubCell"/>
</dbReference>
<proteinExistence type="predicted"/>
<dbReference type="SUPFAM" id="SSF56935">
    <property type="entry name" value="Porins"/>
    <property type="match status" value="1"/>
</dbReference>
<evidence type="ECO:0000313" key="8">
    <source>
        <dbReference type="EMBL" id="QJR76600.1"/>
    </source>
</evidence>
<dbReference type="GO" id="GO:0015344">
    <property type="term" value="F:siderophore uptake transmembrane transporter activity"/>
    <property type="evidence" value="ECO:0007669"/>
    <property type="project" value="TreeGrafter"/>
</dbReference>
<comment type="subcellular location">
    <subcellularLocation>
        <location evidence="1">Cell outer membrane</location>
        <topology evidence="1">Multi-pass membrane protein</topology>
    </subcellularLocation>
</comment>
<dbReference type="PANTHER" id="PTHR30069">
    <property type="entry name" value="TONB-DEPENDENT OUTER MEMBRANE RECEPTOR"/>
    <property type="match status" value="1"/>
</dbReference>
<evidence type="ECO:0000256" key="7">
    <source>
        <dbReference type="ARBA" id="ARBA00023237"/>
    </source>
</evidence>
<accession>A0A858XM61</accession>
<reference evidence="8 9" key="1">
    <citation type="submission" date="2019-11" db="EMBL/GenBank/DDBJ databases">
        <title>Complete genome sequence of Bacteroides dorei DSM 17855.</title>
        <authorList>
            <person name="Russell J.T."/>
        </authorList>
    </citation>
    <scope>NUCLEOTIDE SEQUENCE [LARGE SCALE GENOMIC DNA]</scope>
    <source>
        <strain evidence="8 9">DSM 17855</strain>
    </source>
</reference>
<dbReference type="RefSeq" id="WP_007838598.1">
    <property type="nucleotide sequence ID" value="NZ_CP046176.1"/>
</dbReference>
<evidence type="ECO:0000256" key="6">
    <source>
        <dbReference type="ARBA" id="ARBA00023136"/>
    </source>
</evidence>
<sequence length="753" mass="85211">MKNVCKIGLIGPLVLFGCFRPLGVKGQPVSVQDTLNLRNTASKEVGNRNVMLNASDATKPREVNIGLPGTTGGTEIMEDGLPVSYYFWPYMSYMNWRGGVSYKKSALMSLSESALLSGNVGYTLNSETRLGADRTEAHLDYTLNHFGSQKFDVGIAGKIAEGWYYSIGSFQNFDPGSNRLEFARYQDRTQIYKAALTHRWNEGRGEVSLLLKHADNIYIRDSKGPFIYVGDGSVRLMEGFDLGKDSYMPSDGLITYQDVVTGEIRTGNLHDMNHSHGNEIGLAGKYQSDDGGLLKYSLRYKRARSNWTSNGLAGLSYVDNETGYATPDGSPYEGNVQSRYSLYYRGAVSDILGTLEYNRSLAGHDLRIGLNQWHNRVEMKTMTSNWAHTVEANPQHLSYNGLSFWGFNTGAEYYDGRENKLSLYASDDWQIRKDLSLSYGIRLEYYHIDGHSPMNPTTDDRYNDRSEGFNLAKEGVKLTAFNYNWFNPIATAGLHYALSGSFGLTADYLFNRQHPRLEDFAGQDYANLAPVDVQLGRFGVYYRNGWVNLVSTLSYIRKTNYKSRSQFTANIDGVDETRTASINYDIATTGWTTDVVLTPFKGFQLHYLLTWQKPRYRNFDTTLTFSDGTPHDFSFSGRKVTGVSELLMEIDPSYSIDRWRFWLSFRYFSKQYINKPNTLYFNPRWETFGGIDYRLNSHISLSANVVNFLNQKGASGSIAAADLVTEPSMYRDYLMSGSFIRPFTTELSVKMNF</sequence>
<keyword evidence="4" id="KW-0812">Transmembrane</keyword>